<dbReference type="SUPFAM" id="SSF159774">
    <property type="entry name" value="YerB-like"/>
    <property type="match status" value="1"/>
</dbReference>
<feature type="domain" description="DUF3048" evidence="3">
    <location>
        <begin position="295"/>
        <end position="401"/>
    </location>
</feature>
<dbReference type="Pfam" id="PF17479">
    <property type="entry name" value="DUF3048_C"/>
    <property type="match status" value="1"/>
</dbReference>
<protein>
    <recommendedName>
        <fullName evidence="6">PT repeat-containing protein</fullName>
    </recommendedName>
</protein>
<evidence type="ECO:0008006" key="6">
    <source>
        <dbReference type="Google" id="ProtNLM"/>
    </source>
</evidence>
<evidence type="ECO:0000256" key="1">
    <source>
        <dbReference type="SAM" id="Phobius"/>
    </source>
</evidence>
<dbReference type="Proteomes" id="UP000034329">
    <property type="component" value="Unassembled WGS sequence"/>
</dbReference>
<accession>A0A0G1ML44</accession>
<feature type="domain" description="DUF3048" evidence="2">
    <location>
        <begin position="82"/>
        <end position="172"/>
    </location>
</feature>
<dbReference type="InterPro" id="IPR023158">
    <property type="entry name" value="YerB-like_sf"/>
</dbReference>
<keyword evidence="1" id="KW-1133">Transmembrane helix</keyword>
<keyword evidence="1" id="KW-0472">Membrane</keyword>
<reference evidence="4 5" key="1">
    <citation type="journal article" date="2015" name="Nature">
        <title>rRNA introns, odd ribosomes, and small enigmatic genomes across a large radiation of phyla.</title>
        <authorList>
            <person name="Brown C.T."/>
            <person name="Hug L.A."/>
            <person name="Thomas B.C."/>
            <person name="Sharon I."/>
            <person name="Castelle C.J."/>
            <person name="Singh A."/>
            <person name="Wilkins M.J."/>
            <person name="Williams K.H."/>
            <person name="Banfield J.F."/>
        </authorList>
    </citation>
    <scope>NUCLEOTIDE SEQUENCE [LARGE SCALE GENOMIC DNA]</scope>
</reference>
<feature type="transmembrane region" description="Helical" evidence="1">
    <location>
        <begin position="20"/>
        <end position="41"/>
    </location>
</feature>
<sequence>MKININDLKGFLNSKKFTVVASFVGLFLISVGLSLLIFYLVTPRKTGVISETKRARLNLDLPKNKECPINGQMYTKSEEDVWNTKRPITAVIENHEEARPESGLSRADVIYEAVAEGGITRFLAVFYCGVPAENVKAAPVRSARIYFVNLAAGYGTDPIFLHQGGANDFCSTCPRGVKSKSEIHPTVNAYAALDKLGWRNGQHGNDMDGGFNVGFPVVVRDQYRLSSNPAAWEHSVVADLDEVYKEADKRGFKFEDEEGTAWTEGFRAWLFQDDGASSSPTATNVKFNFWDSMAGYDVEWKYDSATNSYKRVNGGKDHTDWEFDKPQLTAKNVVVMLAKETGPLDSEHHMFYQVTGTGKALIFQNGEVIEGTWSKDSQLDREVFYDTTGEEIKMVRGVTWVEVVPAQNTVSY</sequence>
<proteinExistence type="predicted"/>
<name>A0A0G1ML44_9BACT</name>
<dbReference type="InterPro" id="IPR021416">
    <property type="entry name" value="DUF3048_N"/>
</dbReference>
<dbReference type="Gene3D" id="3.50.90.10">
    <property type="entry name" value="YerB-like"/>
    <property type="match status" value="1"/>
</dbReference>
<dbReference type="InterPro" id="IPR035328">
    <property type="entry name" value="DUF3048_C"/>
</dbReference>
<dbReference type="Pfam" id="PF11258">
    <property type="entry name" value="DUF3048"/>
    <property type="match status" value="1"/>
</dbReference>
<evidence type="ECO:0000313" key="5">
    <source>
        <dbReference type="Proteomes" id="UP000034329"/>
    </source>
</evidence>
<evidence type="ECO:0000259" key="2">
    <source>
        <dbReference type="Pfam" id="PF11258"/>
    </source>
</evidence>
<keyword evidence="1" id="KW-0812">Transmembrane</keyword>
<evidence type="ECO:0000313" key="4">
    <source>
        <dbReference type="EMBL" id="KKU09071.1"/>
    </source>
</evidence>
<dbReference type="EMBL" id="LCLA01000050">
    <property type="protein sequence ID" value="KKU09071.1"/>
    <property type="molecule type" value="Genomic_DNA"/>
</dbReference>
<dbReference type="AlphaFoldDB" id="A0A0G1ML44"/>
<evidence type="ECO:0000259" key="3">
    <source>
        <dbReference type="Pfam" id="PF17479"/>
    </source>
</evidence>
<gene>
    <name evidence="4" type="ORF">UX13_C0050G0006</name>
</gene>
<comment type="caution">
    <text evidence="4">The sequence shown here is derived from an EMBL/GenBank/DDBJ whole genome shotgun (WGS) entry which is preliminary data.</text>
</comment>
<organism evidence="4 5">
    <name type="scientific">Candidatus Woesebacteria bacterium GW2011_GWB1_45_5</name>
    <dbReference type="NCBI Taxonomy" id="1618581"/>
    <lineage>
        <taxon>Bacteria</taxon>
        <taxon>Candidatus Woeseibacteriota</taxon>
    </lineage>
</organism>